<feature type="transmembrane region" description="Helical" evidence="13">
    <location>
        <begin position="379"/>
        <end position="412"/>
    </location>
</feature>
<dbReference type="PROSITE" id="PS51104">
    <property type="entry name" value="PTS_EIIC_TYPE_2"/>
    <property type="match status" value="1"/>
</dbReference>
<dbReference type="PROSITE" id="PS00372">
    <property type="entry name" value="PTS_EIIA_TYPE_2_HIS"/>
    <property type="match status" value="1"/>
</dbReference>
<dbReference type="Pfam" id="PF02378">
    <property type="entry name" value="PTS_EIIC"/>
    <property type="match status" value="1"/>
</dbReference>
<feature type="transmembrane region" description="Helical" evidence="13">
    <location>
        <begin position="614"/>
        <end position="635"/>
    </location>
</feature>
<evidence type="ECO:0008006" key="19">
    <source>
        <dbReference type="Google" id="ProtNLM"/>
    </source>
</evidence>
<dbReference type="GO" id="GO:0022877">
    <property type="term" value="F:protein-N(PI)-phosphohistidine-fructose phosphotransferase system transporter activity"/>
    <property type="evidence" value="ECO:0007669"/>
    <property type="project" value="InterPro"/>
</dbReference>
<dbReference type="RefSeq" id="WP_074704245.1">
    <property type="nucleotide sequence ID" value="NZ_FNOP01000002.1"/>
</dbReference>
<dbReference type="SUPFAM" id="SSF52794">
    <property type="entry name" value="PTS system IIB component-like"/>
    <property type="match status" value="1"/>
</dbReference>
<keyword evidence="9 13" id="KW-0812">Transmembrane</keyword>
<proteinExistence type="predicted"/>
<dbReference type="NCBIfam" id="TIGR00848">
    <property type="entry name" value="fruA"/>
    <property type="match status" value="1"/>
</dbReference>
<feature type="transmembrane region" description="Helical" evidence="13">
    <location>
        <begin position="432"/>
        <end position="453"/>
    </location>
</feature>
<evidence type="ECO:0000256" key="12">
    <source>
        <dbReference type="SAM" id="MobiDB-lite"/>
    </source>
</evidence>
<dbReference type="GO" id="GO:0005737">
    <property type="term" value="C:cytoplasm"/>
    <property type="evidence" value="ECO:0007669"/>
    <property type="project" value="UniProtKB-SubCell"/>
</dbReference>
<dbReference type="AlphaFoldDB" id="A0A1H2TVW4"/>
<evidence type="ECO:0000256" key="1">
    <source>
        <dbReference type="ARBA" id="ARBA00004429"/>
    </source>
</evidence>
<comment type="subcellular location">
    <subcellularLocation>
        <location evidence="1">Cell inner membrane</location>
        <topology evidence="1">Multi-pass membrane protein</topology>
    </subcellularLocation>
    <subcellularLocation>
        <location evidence="2">Cytoplasm</location>
    </subcellularLocation>
</comment>
<dbReference type="GO" id="GO:0005886">
    <property type="term" value="C:plasma membrane"/>
    <property type="evidence" value="ECO:0007669"/>
    <property type="project" value="UniProtKB-SubCell"/>
</dbReference>
<feature type="transmembrane region" description="Helical" evidence="13">
    <location>
        <begin position="350"/>
        <end position="372"/>
    </location>
</feature>
<evidence type="ECO:0000256" key="11">
    <source>
        <dbReference type="ARBA" id="ARBA00023136"/>
    </source>
</evidence>
<sequence>MQITDLLKRESVELNGSAGSKAEALDKLIQLMVKQGNIADPEEYRKKVFAREEEGSTGVGEGVAIPHAKTAAVTRPGLAFMRCTDGVEFDSLDGQPARLFFLIAAPDTKDNVHLDVLSRLSTLLMDPDFIDGIMAVDSVDGLYDLIGKAEKEKFPEESGEDQPAEEAAPAPKAAPQGYQVLAVTACPTGIAHTYMAAESLEQHASRRGISIKVETNGQSGVKNALTAEDIAGATGIIVAADKYVPMNRFKGKPVVIVKVADGINKADQLLDEALSGQAPIYQGEAGGEAAGEAVAEESGARKAYKHLMNGVSHMLPFVIGGGILIALAFLFDMGAAGTAQFGSSTPLAAFFKNVGGLAFSFMMPMLAGFIAASIADRPGLLAGFVAGAMASAGGSGFFGALVGGFAAGYLILALKKVLSFLPESLENIKPILLYPVLGLMIMGALMVVLINPVMGAVNHWVNDGLTAMSGGSKVLLGLVLGGMMSIDFGGPLNKAAYVFGTASLAGADGQAVSSPFMASVMIGGMVPPLAIAVACRLFPKKFTEQERNSSVTNFVMGLSFITEGAIPFAAEDPSRVIPACAIGSAVAGALSMVFGCTIPAPHGGIFVFGVVHNWPMYLAALAVGTAVGAVLLGVLKKNRE</sequence>
<name>A0A1H2TVW4_ACIFE</name>
<evidence type="ECO:0000256" key="10">
    <source>
        <dbReference type="ARBA" id="ARBA00022989"/>
    </source>
</evidence>
<organism evidence="17 18">
    <name type="scientific">Acidaminococcus fermentans</name>
    <dbReference type="NCBI Taxonomy" id="905"/>
    <lineage>
        <taxon>Bacteria</taxon>
        <taxon>Bacillati</taxon>
        <taxon>Bacillota</taxon>
        <taxon>Negativicutes</taxon>
        <taxon>Acidaminococcales</taxon>
        <taxon>Acidaminococcaceae</taxon>
        <taxon>Acidaminococcus</taxon>
    </lineage>
</organism>
<dbReference type="InterPro" id="IPR003501">
    <property type="entry name" value="PTS_EIIB_2/3"/>
</dbReference>
<dbReference type="InterPro" id="IPR036095">
    <property type="entry name" value="PTS_EIIB-like_sf"/>
</dbReference>
<dbReference type="CDD" id="cd00211">
    <property type="entry name" value="PTS_IIA_fru"/>
    <property type="match status" value="1"/>
</dbReference>
<keyword evidence="4" id="KW-1003">Cell membrane</keyword>
<evidence type="ECO:0000256" key="5">
    <source>
        <dbReference type="ARBA" id="ARBA00022553"/>
    </source>
</evidence>
<dbReference type="Gene3D" id="3.40.930.10">
    <property type="entry name" value="Mannitol-specific EII, Chain A"/>
    <property type="match status" value="1"/>
</dbReference>
<feature type="domain" description="PTS EIIA type-2" evidence="14">
    <location>
        <begin position="5"/>
        <end position="149"/>
    </location>
</feature>
<keyword evidence="6" id="KW-0762">Sugar transport</keyword>
<protein>
    <recommendedName>
        <fullName evidence="19">PTS fructose transporter subunit IIC</fullName>
    </recommendedName>
</protein>
<keyword evidence="7" id="KW-0808">Transferase</keyword>
<dbReference type="InterPro" id="IPR003353">
    <property type="entry name" value="PTS_IIB_fruc"/>
</dbReference>
<dbReference type="Proteomes" id="UP000182379">
    <property type="component" value="Unassembled WGS sequence"/>
</dbReference>
<keyword evidence="11 13" id="KW-0472">Membrane</keyword>
<dbReference type="InterPro" id="IPR050864">
    <property type="entry name" value="Bacterial_PTS_Sugar_Transport"/>
</dbReference>
<dbReference type="FunFam" id="3.40.50.2300:FF:000014">
    <property type="entry name" value="PTS system fructose-like transporter subunit IIB"/>
    <property type="match status" value="1"/>
</dbReference>
<dbReference type="PANTHER" id="PTHR30505">
    <property type="entry name" value="FRUCTOSE-LIKE PERMEASE"/>
    <property type="match status" value="1"/>
</dbReference>
<dbReference type="InterPro" id="IPR013011">
    <property type="entry name" value="PTS_EIIB_2"/>
</dbReference>
<dbReference type="InterPro" id="IPR002178">
    <property type="entry name" value="PTS_EIIA_type-2_dom"/>
</dbReference>
<dbReference type="GO" id="GO:0005351">
    <property type="term" value="F:carbohydrate:proton symporter activity"/>
    <property type="evidence" value="ECO:0007669"/>
    <property type="project" value="InterPro"/>
</dbReference>
<comment type="caution">
    <text evidence="17">The sequence shown here is derived from an EMBL/GenBank/DDBJ whole genome shotgun (WGS) entry which is preliminary data.</text>
</comment>
<reference evidence="17 18" key="1">
    <citation type="submission" date="2016-10" db="EMBL/GenBank/DDBJ databases">
        <authorList>
            <person name="Varghese N."/>
            <person name="Submissions S."/>
        </authorList>
    </citation>
    <scope>NUCLEOTIDE SEQUENCE [LARGE SCALE GENOMIC DNA]</scope>
    <source>
        <strain evidence="17 18">WCC6</strain>
    </source>
</reference>
<feature type="transmembrane region" description="Helical" evidence="13">
    <location>
        <begin position="516"/>
        <end position="538"/>
    </location>
</feature>
<dbReference type="InterPro" id="IPR004715">
    <property type="entry name" value="PTS_IIA_fruc"/>
</dbReference>
<evidence type="ECO:0000256" key="6">
    <source>
        <dbReference type="ARBA" id="ARBA00022597"/>
    </source>
</evidence>
<dbReference type="PROSITE" id="PS51099">
    <property type="entry name" value="PTS_EIIB_TYPE_2"/>
    <property type="match status" value="1"/>
</dbReference>
<keyword evidence="5" id="KW-0597">Phosphoprotein</keyword>
<evidence type="ECO:0000256" key="2">
    <source>
        <dbReference type="ARBA" id="ARBA00004496"/>
    </source>
</evidence>
<dbReference type="PROSITE" id="PS51094">
    <property type="entry name" value="PTS_EIIA_TYPE_2"/>
    <property type="match status" value="1"/>
</dbReference>
<dbReference type="GO" id="GO:0090563">
    <property type="term" value="F:protein-phosphocysteine-sugar phosphotransferase activity"/>
    <property type="evidence" value="ECO:0007669"/>
    <property type="project" value="TreeGrafter"/>
</dbReference>
<accession>A0A1H2TVW4</accession>
<feature type="domain" description="PTS EIIC type-2" evidence="16">
    <location>
        <begin position="303"/>
        <end position="640"/>
    </location>
</feature>
<feature type="transmembrane region" description="Helical" evidence="13">
    <location>
        <begin position="474"/>
        <end position="496"/>
    </location>
</feature>
<evidence type="ECO:0000256" key="4">
    <source>
        <dbReference type="ARBA" id="ARBA00022475"/>
    </source>
</evidence>
<dbReference type="InterPro" id="IPR013014">
    <property type="entry name" value="PTS_EIIC_2"/>
</dbReference>
<dbReference type="EMBL" id="FNOP01000002">
    <property type="protein sequence ID" value="SDW47920.1"/>
    <property type="molecule type" value="Genomic_DNA"/>
</dbReference>
<keyword evidence="8" id="KW-0598">Phosphotransferase system</keyword>
<evidence type="ECO:0000313" key="18">
    <source>
        <dbReference type="Proteomes" id="UP000182379"/>
    </source>
</evidence>
<feature type="transmembrane region" description="Helical" evidence="13">
    <location>
        <begin position="311"/>
        <end position="330"/>
    </location>
</feature>
<feature type="transmembrane region" description="Helical" evidence="13">
    <location>
        <begin position="576"/>
        <end position="594"/>
    </location>
</feature>
<dbReference type="Gene3D" id="3.40.50.2300">
    <property type="match status" value="1"/>
</dbReference>
<dbReference type="NCBIfam" id="TIGR00829">
    <property type="entry name" value="FRU"/>
    <property type="match status" value="1"/>
</dbReference>
<keyword evidence="3" id="KW-0813">Transport</keyword>
<dbReference type="InterPro" id="IPR016152">
    <property type="entry name" value="PTrfase/Anion_transptr"/>
</dbReference>
<evidence type="ECO:0000256" key="13">
    <source>
        <dbReference type="SAM" id="Phobius"/>
    </source>
</evidence>
<dbReference type="GO" id="GO:0009401">
    <property type="term" value="P:phosphoenolpyruvate-dependent sugar phosphotransferase system"/>
    <property type="evidence" value="ECO:0007669"/>
    <property type="project" value="UniProtKB-KW"/>
</dbReference>
<gene>
    <name evidence="17" type="ORF">SAMN05216495_10216</name>
</gene>
<dbReference type="NCBIfam" id="TIGR01427">
    <property type="entry name" value="PTS_IIC_fructo"/>
    <property type="match status" value="1"/>
</dbReference>
<dbReference type="Pfam" id="PF00359">
    <property type="entry name" value="PTS_EIIA_2"/>
    <property type="match status" value="1"/>
</dbReference>
<keyword evidence="10 13" id="KW-1133">Transmembrane helix</keyword>
<dbReference type="SUPFAM" id="SSF55804">
    <property type="entry name" value="Phoshotransferase/anion transport protein"/>
    <property type="match status" value="1"/>
</dbReference>
<dbReference type="CDD" id="cd05569">
    <property type="entry name" value="PTS_IIB_fructose"/>
    <property type="match status" value="1"/>
</dbReference>
<evidence type="ECO:0000256" key="8">
    <source>
        <dbReference type="ARBA" id="ARBA00022683"/>
    </source>
</evidence>
<feature type="domain" description="PTS EIIB type-2" evidence="15">
    <location>
        <begin position="180"/>
        <end position="275"/>
    </location>
</feature>
<dbReference type="InterPro" id="IPR003352">
    <property type="entry name" value="PTS_EIIC"/>
</dbReference>
<dbReference type="PANTHER" id="PTHR30505:SF28">
    <property type="entry name" value="PTS SYSTEM 2-O-ALPHA-MANNOSYL-D-GLYCERATE-SPECIFIC EIIABC COMPONENT"/>
    <property type="match status" value="1"/>
</dbReference>
<evidence type="ECO:0000259" key="15">
    <source>
        <dbReference type="PROSITE" id="PS51099"/>
    </source>
</evidence>
<dbReference type="FunFam" id="3.40.930.10:FF:000009">
    <property type="entry name" value="PTS system, fructose specific IIABC component"/>
    <property type="match status" value="1"/>
</dbReference>
<evidence type="ECO:0000259" key="14">
    <source>
        <dbReference type="PROSITE" id="PS51094"/>
    </source>
</evidence>
<evidence type="ECO:0000256" key="9">
    <source>
        <dbReference type="ARBA" id="ARBA00022692"/>
    </source>
</evidence>
<evidence type="ECO:0000313" key="17">
    <source>
        <dbReference type="EMBL" id="SDW47920.1"/>
    </source>
</evidence>
<feature type="region of interest" description="Disordered" evidence="12">
    <location>
        <begin position="152"/>
        <end position="173"/>
    </location>
</feature>
<evidence type="ECO:0000256" key="7">
    <source>
        <dbReference type="ARBA" id="ARBA00022679"/>
    </source>
</evidence>
<dbReference type="Pfam" id="PF02302">
    <property type="entry name" value="PTS_IIB"/>
    <property type="match status" value="1"/>
</dbReference>
<evidence type="ECO:0000256" key="3">
    <source>
        <dbReference type="ARBA" id="ARBA00022448"/>
    </source>
</evidence>
<dbReference type="InterPro" id="IPR006327">
    <property type="entry name" value="PTS_IIC_fruc"/>
</dbReference>
<evidence type="ECO:0000259" key="16">
    <source>
        <dbReference type="PROSITE" id="PS51104"/>
    </source>
</evidence>